<dbReference type="PANTHER" id="PTHR48081">
    <property type="entry name" value="AB HYDROLASE SUPERFAMILY PROTEIN C4A8.06C"/>
    <property type="match status" value="1"/>
</dbReference>
<feature type="domain" description="Alpha/beta hydrolase fold-3" evidence="3">
    <location>
        <begin position="354"/>
        <end position="417"/>
    </location>
</feature>
<keyword evidence="5" id="KW-1185">Reference proteome</keyword>
<accession>A0A3S1B2V4</accession>
<evidence type="ECO:0000256" key="1">
    <source>
        <dbReference type="ARBA" id="ARBA00022801"/>
    </source>
</evidence>
<keyword evidence="1" id="KW-0378">Hydrolase</keyword>
<evidence type="ECO:0000313" key="5">
    <source>
        <dbReference type="Proteomes" id="UP000271974"/>
    </source>
</evidence>
<reference evidence="4 5" key="1">
    <citation type="submission" date="2019-01" db="EMBL/GenBank/DDBJ databases">
        <title>A draft genome assembly of the solar-powered sea slug Elysia chlorotica.</title>
        <authorList>
            <person name="Cai H."/>
            <person name="Li Q."/>
            <person name="Fang X."/>
            <person name="Li J."/>
            <person name="Curtis N.E."/>
            <person name="Altenburger A."/>
            <person name="Shibata T."/>
            <person name="Feng M."/>
            <person name="Maeda T."/>
            <person name="Schwartz J.A."/>
            <person name="Shigenobu S."/>
            <person name="Lundholm N."/>
            <person name="Nishiyama T."/>
            <person name="Yang H."/>
            <person name="Hasebe M."/>
            <person name="Li S."/>
            <person name="Pierce S.K."/>
            <person name="Wang J."/>
        </authorList>
    </citation>
    <scope>NUCLEOTIDE SEQUENCE [LARGE SCALE GENOMIC DNA]</scope>
    <source>
        <strain evidence="4">EC2010</strain>
        <tissue evidence="4">Whole organism of an adult</tissue>
    </source>
</reference>
<dbReference type="Pfam" id="PF07859">
    <property type="entry name" value="Abhydrolase_3"/>
    <property type="match status" value="2"/>
</dbReference>
<gene>
    <name evidence="4" type="ORF">EGW08_017472</name>
</gene>
<feature type="region of interest" description="Disordered" evidence="2">
    <location>
        <begin position="323"/>
        <end position="346"/>
    </location>
</feature>
<dbReference type="EMBL" id="RQTK01000801">
    <property type="protein sequence ID" value="RUS74774.1"/>
    <property type="molecule type" value="Genomic_DNA"/>
</dbReference>
<name>A0A3S1B2V4_ELYCH</name>
<dbReference type="GO" id="GO:0016787">
    <property type="term" value="F:hydrolase activity"/>
    <property type="evidence" value="ECO:0007669"/>
    <property type="project" value="UniProtKB-KW"/>
</dbReference>
<dbReference type="PANTHER" id="PTHR48081:SF8">
    <property type="entry name" value="ALPHA_BETA HYDROLASE FOLD-3 DOMAIN-CONTAINING PROTEIN-RELATED"/>
    <property type="match status" value="1"/>
</dbReference>
<feature type="domain" description="Alpha/beta hydrolase fold-3" evidence="3">
    <location>
        <begin position="132"/>
        <end position="279"/>
    </location>
</feature>
<dbReference type="InterPro" id="IPR050300">
    <property type="entry name" value="GDXG_lipolytic_enzyme"/>
</dbReference>
<dbReference type="InterPro" id="IPR029058">
    <property type="entry name" value="AB_hydrolase_fold"/>
</dbReference>
<dbReference type="SUPFAM" id="SSF53474">
    <property type="entry name" value="alpha/beta-Hydrolases"/>
    <property type="match status" value="1"/>
</dbReference>
<comment type="caution">
    <text evidence="4">The sequence shown here is derived from an EMBL/GenBank/DDBJ whole genome shotgun (WGS) entry which is preliminary data.</text>
</comment>
<dbReference type="InterPro" id="IPR013094">
    <property type="entry name" value="AB_hydrolase_3"/>
</dbReference>
<dbReference type="STRING" id="188477.A0A3S1B2V4"/>
<evidence type="ECO:0000259" key="3">
    <source>
        <dbReference type="Pfam" id="PF07859"/>
    </source>
</evidence>
<dbReference type="Gene3D" id="3.40.50.1820">
    <property type="entry name" value="alpha/beta hydrolase"/>
    <property type="match status" value="1"/>
</dbReference>
<protein>
    <recommendedName>
        <fullName evidence="3">Alpha/beta hydrolase fold-3 domain-containing protein</fullName>
    </recommendedName>
</protein>
<feature type="compositionally biased region" description="Basic and acidic residues" evidence="2">
    <location>
        <begin position="329"/>
        <end position="346"/>
    </location>
</feature>
<organism evidence="4 5">
    <name type="scientific">Elysia chlorotica</name>
    <name type="common">Eastern emerald elysia</name>
    <name type="synonym">Sea slug</name>
    <dbReference type="NCBI Taxonomy" id="188477"/>
    <lineage>
        <taxon>Eukaryota</taxon>
        <taxon>Metazoa</taxon>
        <taxon>Spiralia</taxon>
        <taxon>Lophotrochozoa</taxon>
        <taxon>Mollusca</taxon>
        <taxon>Gastropoda</taxon>
        <taxon>Heterobranchia</taxon>
        <taxon>Euthyneura</taxon>
        <taxon>Panpulmonata</taxon>
        <taxon>Sacoglossa</taxon>
        <taxon>Placobranchoidea</taxon>
        <taxon>Plakobranchidae</taxon>
        <taxon>Elysia</taxon>
    </lineage>
</organism>
<evidence type="ECO:0000313" key="4">
    <source>
        <dbReference type="EMBL" id="RUS74774.1"/>
    </source>
</evidence>
<dbReference type="AlphaFoldDB" id="A0A3S1B2V4"/>
<evidence type="ECO:0000256" key="2">
    <source>
        <dbReference type="SAM" id="MobiDB-lite"/>
    </source>
</evidence>
<dbReference type="Proteomes" id="UP000271974">
    <property type="component" value="Unassembled WGS sequence"/>
</dbReference>
<dbReference type="OrthoDB" id="408631at2759"/>
<sequence length="451" mass="50559">MNNVRRNSKPPSRKTMVFRAVVMATPAVVALLAFFGYSPLCDGMEDRYRAMLYMAVDNLVNEMPYKITDALGYGAFFDYIGFMQRRYQPDPSAPPGSAGYGGMSVIRTGLAGRTVIIYRPEGLAKGELLPALIYLHGGGWALKNPDWYDSIVFPIANCTRKITISVDYRHSPEHPFPAPVNDCLDVARHVLRHGKTLGVDVHRVGIAGDGTGGNLAAAVALRLTSERSSSSTPPLKYQALLWPALQAVDFQTPSYTELGDSVSVLGRRRIAGYWALYLGLEPWKIYDYIEVMVQNRHVTPQLLRHSKYTEYIDAHKLPVKFRKPRKVPKSIESKDDVTTPKDSDQKLSPKELQLFNRIKHHVTNPLLSPLMAPELGGLPSALILVSEFDVLRDDGLLYAHRLREAGVQVQVYIGRGFHGDFHTFSLFPTFLQSRTGRMSMQSLCSYMERRV</sequence>
<proteinExistence type="predicted"/>